<keyword evidence="2" id="KW-0227">DNA damage</keyword>
<dbReference type="PANTHER" id="PTHR35369:SF2">
    <property type="entry name" value="BLR3025 PROTEIN"/>
    <property type="match status" value="1"/>
</dbReference>
<evidence type="ECO:0000313" key="6">
    <source>
        <dbReference type="EMBL" id="ROR93388.1"/>
    </source>
</evidence>
<dbReference type="InterPro" id="IPR043128">
    <property type="entry name" value="Rev_trsase/Diguanyl_cyclase"/>
</dbReference>
<comment type="similarity">
    <text evidence="1">Belongs to the DNA polymerase type-Y family.</text>
</comment>
<dbReference type="EMBL" id="RKHQ01000002">
    <property type="protein sequence ID" value="ROR93388.1"/>
    <property type="molecule type" value="Genomic_DNA"/>
</dbReference>
<dbReference type="InterPro" id="IPR001126">
    <property type="entry name" value="UmuC"/>
</dbReference>
<comment type="function">
    <text evidence="3">Poorly processive, error-prone DNA polymerase involved in untargeted mutagenesis. Copies undamaged DNA at stalled replication forks, which arise in vivo from mismatched or misaligned primer ends. These misaligned primers can be extended by PolIV. Exhibits no 3'-5' exonuclease (proofreading) activity. May be involved in translesional synthesis, in conjunction with the beta clamp from PolIII.</text>
</comment>
<name>A0A3N2D161_9MICO</name>
<feature type="domain" description="UmuC" evidence="5">
    <location>
        <begin position="51"/>
        <end position="173"/>
    </location>
</feature>
<dbReference type="GO" id="GO:0006281">
    <property type="term" value="P:DNA repair"/>
    <property type="evidence" value="ECO:0007669"/>
    <property type="project" value="InterPro"/>
</dbReference>
<feature type="region of interest" description="Disordered" evidence="4">
    <location>
        <begin position="1"/>
        <end position="22"/>
    </location>
</feature>
<dbReference type="InterPro" id="IPR050356">
    <property type="entry name" value="SulA_CellDiv_inhibitor"/>
</dbReference>
<gene>
    <name evidence="6" type="ORF">EDD28_2800</name>
</gene>
<protein>
    <submittedName>
        <fullName evidence="6">Protein ImuB</fullName>
    </submittedName>
</protein>
<dbReference type="SUPFAM" id="SSF56672">
    <property type="entry name" value="DNA/RNA polymerases"/>
    <property type="match status" value="1"/>
</dbReference>
<dbReference type="Proteomes" id="UP000275356">
    <property type="component" value="Unassembled WGS sequence"/>
</dbReference>
<organism evidence="6 7">
    <name type="scientific">Salana multivorans</name>
    <dbReference type="NCBI Taxonomy" id="120377"/>
    <lineage>
        <taxon>Bacteria</taxon>
        <taxon>Bacillati</taxon>
        <taxon>Actinomycetota</taxon>
        <taxon>Actinomycetes</taxon>
        <taxon>Micrococcales</taxon>
        <taxon>Beutenbergiaceae</taxon>
        <taxon>Salana</taxon>
    </lineage>
</organism>
<dbReference type="CDD" id="cd03468">
    <property type="entry name" value="PolY_like"/>
    <property type="match status" value="1"/>
</dbReference>
<accession>A0A3N2D161</accession>
<keyword evidence="7" id="KW-1185">Reference proteome</keyword>
<dbReference type="Pfam" id="PF00817">
    <property type="entry name" value="IMS"/>
    <property type="match status" value="1"/>
</dbReference>
<dbReference type="Gene3D" id="3.40.1170.60">
    <property type="match status" value="1"/>
</dbReference>
<dbReference type="PROSITE" id="PS50173">
    <property type="entry name" value="UMUC"/>
    <property type="match status" value="1"/>
</dbReference>
<dbReference type="Gene3D" id="3.30.70.270">
    <property type="match status" value="1"/>
</dbReference>
<dbReference type="AlphaFoldDB" id="A0A3N2D161"/>
<evidence type="ECO:0000256" key="2">
    <source>
        <dbReference type="ARBA" id="ARBA00022763"/>
    </source>
</evidence>
<evidence type="ECO:0000259" key="5">
    <source>
        <dbReference type="PROSITE" id="PS50173"/>
    </source>
</evidence>
<dbReference type="PANTHER" id="PTHR35369">
    <property type="entry name" value="BLR3025 PROTEIN-RELATED"/>
    <property type="match status" value="1"/>
</dbReference>
<sequence>MSATSATPAPATPAAPGPRTAADSPRLGILWVPDWPVAAASTEQRIPMDLPVAVHDPQAVLAASAPARRAGVRRGMRRRTAQQLCPELVLVPADTARDVRAFEPVVQAVEHVVADVEVVRPGMILFAAAGPARYLGGEEKVAEDLVGIIADEAGVECQVGMAEGYLAAVLAAREGIVVPPGTSAEFLADRDVRSLLHAATTREASAAWADLVDLLRRLGLRRLGDVAVLRTSDVAARFADLGLQAHRLARGLDARRPSVHRPDPDIAVGAELDPPAARIDTAAFVARRIAEDLHTRLLRRGAVCARLVVIARTTTEAELVRTWRIEGALTAGELTDRVRWQLEGWLSGRSGRPPAAPLRHLELVAQEVSPAGAAQEGLWGRRARGEVQAARAATRVQGMIGPDRVLVPVPEGGRAPRDRVRLVAWGDDATPRRPADAPWPGAVPPPLPTVLPITPPAVHLLDAGGEAVVVDDRGLMSTTDGAPAELIVPRGEGLAWLVPGRHRVLAWAGPWPMTQHWWTPGGVRGSWLQVQVAVGGEPGGEGDAGPASSGVVLLLRRDDAWWVEGVVD</sequence>
<dbReference type="OrthoDB" id="5244088at2"/>
<proteinExistence type="inferred from homology"/>
<evidence type="ECO:0000256" key="4">
    <source>
        <dbReference type="SAM" id="MobiDB-lite"/>
    </source>
</evidence>
<comment type="caution">
    <text evidence="6">The sequence shown here is derived from an EMBL/GenBank/DDBJ whole genome shotgun (WGS) entry which is preliminary data.</text>
</comment>
<evidence type="ECO:0000313" key="7">
    <source>
        <dbReference type="Proteomes" id="UP000275356"/>
    </source>
</evidence>
<evidence type="ECO:0000256" key="3">
    <source>
        <dbReference type="ARBA" id="ARBA00025589"/>
    </source>
</evidence>
<reference evidence="6 7" key="1">
    <citation type="submission" date="2018-11" db="EMBL/GenBank/DDBJ databases">
        <title>Sequencing the genomes of 1000 actinobacteria strains.</title>
        <authorList>
            <person name="Klenk H.-P."/>
        </authorList>
    </citation>
    <scope>NUCLEOTIDE SEQUENCE [LARGE SCALE GENOMIC DNA]</scope>
    <source>
        <strain evidence="6 7">DSM 13521</strain>
    </source>
</reference>
<evidence type="ECO:0000256" key="1">
    <source>
        <dbReference type="ARBA" id="ARBA00010945"/>
    </source>
</evidence>
<dbReference type="RefSeq" id="WP_123740361.1">
    <property type="nucleotide sequence ID" value="NZ_RKHQ01000002.1"/>
</dbReference>
<dbReference type="InterPro" id="IPR043502">
    <property type="entry name" value="DNA/RNA_pol_sf"/>
</dbReference>